<dbReference type="RefSeq" id="WP_381014450.1">
    <property type="nucleotide sequence ID" value="NZ_JBHTJF010000051.1"/>
</dbReference>
<dbReference type="EMBL" id="JBHTJF010000051">
    <property type="protein sequence ID" value="MFD0944704.1"/>
    <property type="molecule type" value="Genomic_DNA"/>
</dbReference>
<comment type="caution">
    <text evidence="3">The sequence shown here is derived from an EMBL/GenBank/DDBJ whole genome shotgun (WGS) entry which is preliminary data.</text>
</comment>
<protein>
    <submittedName>
        <fullName evidence="3">Protein rep</fullName>
    </submittedName>
</protein>
<name>A0ABW3GZW6_9BACL</name>
<comment type="similarity">
    <text evidence="1">Belongs to the Gram-positive plasmids replication protein type 1 family.</text>
</comment>
<dbReference type="Proteomes" id="UP001596976">
    <property type="component" value="Unassembled WGS sequence"/>
</dbReference>
<evidence type="ECO:0000256" key="2">
    <source>
        <dbReference type="ARBA" id="ARBA00022705"/>
    </source>
</evidence>
<organism evidence="3 4">
    <name type="scientific">Savagea faecisuis</name>
    <dbReference type="NCBI Taxonomy" id="1274803"/>
    <lineage>
        <taxon>Bacteria</taxon>
        <taxon>Bacillati</taxon>
        <taxon>Bacillota</taxon>
        <taxon>Bacilli</taxon>
        <taxon>Bacillales</taxon>
        <taxon>Caryophanaceae</taxon>
        <taxon>Savagea</taxon>
    </lineage>
</organism>
<reference evidence="4" key="1">
    <citation type="journal article" date="2019" name="Int. J. Syst. Evol. Microbiol.">
        <title>The Global Catalogue of Microorganisms (GCM) 10K type strain sequencing project: providing services to taxonomists for standard genome sequencing and annotation.</title>
        <authorList>
            <consortium name="The Broad Institute Genomics Platform"/>
            <consortium name="The Broad Institute Genome Sequencing Center for Infectious Disease"/>
            <person name="Wu L."/>
            <person name="Ma J."/>
        </authorList>
    </citation>
    <scope>NUCLEOTIDE SEQUENCE [LARGE SCALE GENOMIC DNA]</scope>
    <source>
        <strain evidence="4">CCUG 63563</strain>
    </source>
</reference>
<keyword evidence="4" id="KW-1185">Reference proteome</keyword>
<evidence type="ECO:0000256" key="1">
    <source>
        <dbReference type="ARBA" id="ARBA00008909"/>
    </source>
</evidence>
<evidence type="ECO:0000313" key="4">
    <source>
        <dbReference type="Proteomes" id="UP001596976"/>
    </source>
</evidence>
<gene>
    <name evidence="3" type="ORF">ACFQ0V_13220</name>
</gene>
<dbReference type="InterPro" id="IPR000989">
    <property type="entry name" value="Rep"/>
</dbReference>
<sequence>MNNKITKAEKSVAPVDSKDIKKGDAFWDVDKHGNVIPWVDRKHQSIQYANALANINEYAATKGIEFKVSEDQVQRVFLCGEYREYKSYVNAETDDVMKHSLHRAFFCKRRMCPQCMWLRTMTESHINKLVLEEIHKEYKSAYGYFLTLTVKNVKADQLNDTIKHIMKSFTKMMRKSRIKKYLLGYSRTVEVTYNAKTDTYHPHIHAILIFKSSLRNSEKGIFKQSKKNGQNEFIDMWQEAAELDYRPSITIEQYTKAKTYVGKYGRKKGKTIHKTREQNISSSAAELSKYPTEIIDVAEAIPIYDDSESDQSHNGERNLIGYDYVYNLDQLLTIEEAFFNKRLMTYGGIFKKKRNEIKKQIIEQAKLNEEEEEKVFSYTDGEGNSVTYRLTKEDILYNYFRAIYNYAEEYRNKAFIVSEMEKGLTGSEFQSRYGYSSDDEEDQENQEYIEIVKSTM</sequence>
<dbReference type="Pfam" id="PF01446">
    <property type="entry name" value="Rep_1"/>
    <property type="match status" value="1"/>
</dbReference>
<proteinExistence type="inferred from homology"/>
<accession>A0ABW3GZW6</accession>
<keyword evidence="2" id="KW-0235">DNA replication</keyword>
<evidence type="ECO:0000313" key="3">
    <source>
        <dbReference type="EMBL" id="MFD0944704.1"/>
    </source>
</evidence>